<evidence type="ECO:0000313" key="2">
    <source>
        <dbReference type="Proteomes" id="UP000059680"/>
    </source>
</evidence>
<keyword evidence="2" id="KW-1185">Reference proteome</keyword>
<dbReference type="Proteomes" id="UP000059680">
    <property type="component" value="Chromosome 12"/>
</dbReference>
<reference evidence="1 2" key="2">
    <citation type="journal article" date="2013" name="Plant Cell Physiol.">
        <title>Rice Annotation Project Database (RAP-DB): an integrative and interactive database for rice genomics.</title>
        <authorList>
            <person name="Sakai H."/>
            <person name="Lee S.S."/>
            <person name="Tanaka T."/>
            <person name="Numa H."/>
            <person name="Kim J."/>
            <person name="Kawahara Y."/>
            <person name="Wakimoto H."/>
            <person name="Yang C.C."/>
            <person name="Iwamoto M."/>
            <person name="Abe T."/>
            <person name="Yamada Y."/>
            <person name="Muto A."/>
            <person name="Inokuchi H."/>
            <person name="Ikemura T."/>
            <person name="Matsumoto T."/>
            <person name="Sasaki T."/>
            <person name="Itoh T."/>
        </authorList>
    </citation>
    <scope>NUCLEOTIDE SEQUENCE [LARGE SCALE GENOMIC DNA]</scope>
    <source>
        <strain evidence="2">cv. Nipponbare</strain>
    </source>
</reference>
<accession>A0A0P0Y7Y4</accession>
<gene>
    <name evidence="1" type="ordered locus">Os12g0188851</name>
    <name evidence="1" type="ORF">OSNPB_120188851</name>
</gene>
<dbReference type="EMBL" id="AP014968">
    <property type="protein sequence ID" value="BAT16190.1"/>
    <property type="molecule type" value="Genomic_DNA"/>
</dbReference>
<dbReference type="AlphaFoldDB" id="A0A0P0Y7Y4"/>
<reference evidence="1 2" key="3">
    <citation type="journal article" date="2013" name="Rice">
        <title>Improvement of the Oryza sativa Nipponbare reference genome using next generation sequence and optical map data.</title>
        <authorList>
            <person name="Kawahara Y."/>
            <person name="de la Bastide M."/>
            <person name="Hamilton J.P."/>
            <person name="Kanamori H."/>
            <person name="McCombie W.R."/>
            <person name="Ouyang S."/>
            <person name="Schwartz D.C."/>
            <person name="Tanaka T."/>
            <person name="Wu J."/>
            <person name="Zhou S."/>
            <person name="Childs K.L."/>
            <person name="Davidson R.M."/>
            <person name="Lin H."/>
            <person name="Quesada-Ocampo L."/>
            <person name="Vaillancourt B."/>
            <person name="Sakai H."/>
            <person name="Lee S.S."/>
            <person name="Kim J."/>
            <person name="Numa H."/>
            <person name="Itoh T."/>
            <person name="Buell C.R."/>
            <person name="Matsumoto T."/>
        </authorList>
    </citation>
    <scope>NUCLEOTIDE SEQUENCE [LARGE SCALE GENOMIC DNA]</scope>
    <source>
        <strain evidence="2">cv. Nipponbare</strain>
    </source>
</reference>
<evidence type="ECO:0000313" key="1">
    <source>
        <dbReference type="EMBL" id="BAT16190.1"/>
    </source>
</evidence>
<dbReference type="InParanoid" id="A0A0P0Y7Y4"/>
<organism evidence="1 2">
    <name type="scientific">Oryza sativa subsp. japonica</name>
    <name type="common">Rice</name>
    <dbReference type="NCBI Taxonomy" id="39947"/>
    <lineage>
        <taxon>Eukaryota</taxon>
        <taxon>Viridiplantae</taxon>
        <taxon>Streptophyta</taxon>
        <taxon>Embryophyta</taxon>
        <taxon>Tracheophyta</taxon>
        <taxon>Spermatophyta</taxon>
        <taxon>Magnoliopsida</taxon>
        <taxon>Liliopsida</taxon>
        <taxon>Poales</taxon>
        <taxon>Poaceae</taxon>
        <taxon>BOP clade</taxon>
        <taxon>Oryzoideae</taxon>
        <taxon>Oryzeae</taxon>
        <taxon>Oryzinae</taxon>
        <taxon>Oryza</taxon>
        <taxon>Oryza sativa</taxon>
    </lineage>
</organism>
<protein>
    <submittedName>
        <fullName evidence="1">Os12g0188851 protein</fullName>
    </submittedName>
</protein>
<name>A0A0P0Y7Y4_ORYSJ</name>
<dbReference type="PaxDb" id="39947-A0A0P0Y7Y4"/>
<reference evidence="2" key="1">
    <citation type="journal article" date="2005" name="Nature">
        <title>The map-based sequence of the rice genome.</title>
        <authorList>
            <consortium name="International rice genome sequencing project (IRGSP)"/>
            <person name="Matsumoto T."/>
            <person name="Wu J."/>
            <person name="Kanamori H."/>
            <person name="Katayose Y."/>
            <person name="Fujisawa M."/>
            <person name="Namiki N."/>
            <person name="Mizuno H."/>
            <person name="Yamamoto K."/>
            <person name="Antonio B.A."/>
            <person name="Baba T."/>
            <person name="Sakata K."/>
            <person name="Nagamura Y."/>
            <person name="Aoki H."/>
            <person name="Arikawa K."/>
            <person name="Arita K."/>
            <person name="Bito T."/>
            <person name="Chiden Y."/>
            <person name="Fujitsuka N."/>
            <person name="Fukunaka R."/>
            <person name="Hamada M."/>
            <person name="Harada C."/>
            <person name="Hayashi A."/>
            <person name="Hijishita S."/>
            <person name="Honda M."/>
            <person name="Hosokawa S."/>
            <person name="Ichikawa Y."/>
            <person name="Idonuma A."/>
            <person name="Iijima M."/>
            <person name="Ikeda M."/>
            <person name="Ikeno M."/>
            <person name="Ito K."/>
            <person name="Ito S."/>
            <person name="Ito T."/>
            <person name="Ito Y."/>
            <person name="Ito Y."/>
            <person name="Iwabuchi A."/>
            <person name="Kamiya K."/>
            <person name="Karasawa W."/>
            <person name="Kurita K."/>
            <person name="Katagiri S."/>
            <person name="Kikuta A."/>
            <person name="Kobayashi H."/>
            <person name="Kobayashi N."/>
            <person name="Machita K."/>
            <person name="Maehara T."/>
            <person name="Masukawa M."/>
            <person name="Mizubayashi T."/>
            <person name="Mukai Y."/>
            <person name="Nagasaki H."/>
            <person name="Nagata Y."/>
            <person name="Naito S."/>
            <person name="Nakashima M."/>
            <person name="Nakama Y."/>
            <person name="Nakamichi Y."/>
            <person name="Nakamura M."/>
            <person name="Meguro A."/>
            <person name="Negishi M."/>
            <person name="Ohta I."/>
            <person name="Ohta T."/>
            <person name="Okamoto M."/>
            <person name="Ono N."/>
            <person name="Saji S."/>
            <person name="Sakaguchi M."/>
            <person name="Sakai K."/>
            <person name="Shibata M."/>
            <person name="Shimokawa T."/>
            <person name="Song J."/>
            <person name="Takazaki Y."/>
            <person name="Terasawa K."/>
            <person name="Tsugane M."/>
            <person name="Tsuji K."/>
            <person name="Ueda S."/>
            <person name="Waki K."/>
            <person name="Yamagata H."/>
            <person name="Yamamoto M."/>
            <person name="Yamamoto S."/>
            <person name="Yamane H."/>
            <person name="Yoshiki S."/>
            <person name="Yoshihara R."/>
            <person name="Yukawa K."/>
            <person name="Zhong H."/>
            <person name="Yano M."/>
            <person name="Yuan Q."/>
            <person name="Ouyang S."/>
            <person name="Liu J."/>
            <person name="Jones K.M."/>
            <person name="Gansberger K."/>
            <person name="Moffat K."/>
            <person name="Hill J."/>
            <person name="Bera J."/>
            <person name="Fadrosh D."/>
            <person name="Jin S."/>
            <person name="Johri S."/>
            <person name="Kim M."/>
            <person name="Overton L."/>
            <person name="Reardon M."/>
            <person name="Tsitrin T."/>
            <person name="Vuong H."/>
            <person name="Weaver B."/>
            <person name="Ciecko A."/>
            <person name="Tallon L."/>
            <person name="Jackson J."/>
            <person name="Pai G."/>
            <person name="Aken S.V."/>
            <person name="Utterback T."/>
            <person name="Reidmuller S."/>
            <person name="Feldblyum T."/>
            <person name="Hsiao J."/>
            <person name="Zismann V."/>
            <person name="Iobst S."/>
            <person name="de Vazeille A.R."/>
            <person name="Buell C.R."/>
            <person name="Ying K."/>
            <person name="Li Y."/>
            <person name="Lu T."/>
            <person name="Huang Y."/>
            <person name="Zhao Q."/>
            <person name="Feng Q."/>
            <person name="Zhang L."/>
            <person name="Zhu J."/>
            <person name="Weng Q."/>
            <person name="Mu J."/>
            <person name="Lu Y."/>
            <person name="Fan D."/>
            <person name="Liu Y."/>
            <person name="Guan J."/>
            <person name="Zhang Y."/>
            <person name="Yu S."/>
            <person name="Liu X."/>
            <person name="Zhang Y."/>
            <person name="Hong G."/>
            <person name="Han B."/>
            <person name="Choisne N."/>
            <person name="Demange N."/>
            <person name="Orjeda G."/>
            <person name="Samain S."/>
            <person name="Cattolico L."/>
            <person name="Pelletier E."/>
            <person name="Couloux A."/>
            <person name="Segurens B."/>
            <person name="Wincker P."/>
            <person name="D'Hont A."/>
            <person name="Scarpelli C."/>
            <person name="Weissenbach J."/>
            <person name="Salanoubat M."/>
            <person name="Quetier F."/>
            <person name="Yu Y."/>
            <person name="Kim H.R."/>
            <person name="Rambo T."/>
            <person name="Currie J."/>
            <person name="Collura K."/>
            <person name="Luo M."/>
            <person name="Yang T."/>
            <person name="Ammiraju J.S.S."/>
            <person name="Engler F."/>
            <person name="Soderlund C."/>
            <person name="Wing R.A."/>
            <person name="Palmer L.E."/>
            <person name="de la Bastide M."/>
            <person name="Spiegel L."/>
            <person name="Nascimento L."/>
            <person name="Zutavern T."/>
            <person name="O'Shaughnessy A."/>
            <person name="Dike S."/>
            <person name="Dedhia N."/>
            <person name="Preston R."/>
            <person name="Balija V."/>
            <person name="McCombie W.R."/>
            <person name="Chow T."/>
            <person name="Chen H."/>
            <person name="Chung M."/>
            <person name="Chen C."/>
            <person name="Shaw J."/>
            <person name="Wu H."/>
            <person name="Hsiao K."/>
            <person name="Chao Y."/>
            <person name="Chu M."/>
            <person name="Cheng C."/>
            <person name="Hour A."/>
            <person name="Lee P."/>
            <person name="Lin S."/>
            <person name="Lin Y."/>
            <person name="Liou J."/>
            <person name="Liu S."/>
            <person name="Hsing Y."/>
            <person name="Raghuvanshi S."/>
            <person name="Mohanty A."/>
            <person name="Bharti A.K."/>
            <person name="Gaur A."/>
            <person name="Gupta V."/>
            <person name="Kumar D."/>
            <person name="Ravi V."/>
            <person name="Vij S."/>
            <person name="Kapur A."/>
            <person name="Khurana P."/>
            <person name="Khurana P."/>
            <person name="Khurana J.P."/>
            <person name="Tyagi A.K."/>
            <person name="Gaikwad K."/>
            <person name="Singh A."/>
            <person name="Dalal V."/>
            <person name="Srivastava S."/>
            <person name="Dixit A."/>
            <person name="Pal A.K."/>
            <person name="Ghazi I.A."/>
            <person name="Yadav M."/>
            <person name="Pandit A."/>
            <person name="Bhargava A."/>
            <person name="Sureshbabu K."/>
            <person name="Batra K."/>
            <person name="Sharma T.R."/>
            <person name="Mohapatra T."/>
            <person name="Singh N.K."/>
            <person name="Messing J."/>
            <person name="Nelson A.B."/>
            <person name="Fuks G."/>
            <person name="Kavchok S."/>
            <person name="Keizer G."/>
            <person name="Linton E."/>
            <person name="Llaca V."/>
            <person name="Song R."/>
            <person name="Tanyolac B."/>
            <person name="Young S."/>
            <person name="Ho-Il K."/>
            <person name="Hahn J.H."/>
            <person name="Sangsakoo G."/>
            <person name="Vanavichit A."/>
            <person name="de Mattos Luiz.A.T."/>
            <person name="Zimmer P.D."/>
            <person name="Malone G."/>
            <person name="Dellagostin O."/>
            <person name="de Oliveira A.C."/>
            <person name="Bevan M."/>
            <person name="Bancroft I."/>
            <person name="Minx P."/>
            <person name="Cordum H."/>
            <person name="Wilson R."/>
            <person name="Cheng Z."/>
            <person name="Jin W."/>
            <person name="Jiang J."/>
            <person name="Leong S.A."/>
            <person name="Iwama H."/>
            <person name="Gojobori T."/>
            <person name="Itoh T."/>
            <person name="Niimura Y."/>
            <person name="Fujii Y."/>
            <person name="Habara T."/>
            <person name="Sakai H."/>
            <person name="Sato Y."/>
            <person name="Wilson G."/>
            <person name="Kumar K."/>
            <person name="McCouch S."/>
            <person name="Juretic N."/>
            <person name="Hoen D."/>
            <person name="Wright S."/>
            <person name="Bruskiewich R."/>
            <person name="Bureau T."/>
            <person name="Miyao A."/>
            <person name="Hirochika H."/>
            <person name="Nishikawa T."/>
            <person name="Kadowaki K."/>
            <person name="Sugiura M."/>
            <person name="Burr B."/>
            <person name="Sasaki T."/>
        </authorList>
    </citation>
    <scope>NUCLEOTIDE SEQUENCE [LARGE SCALE GENOMIC DNA]</scope>
    <source>
        <strain evidence="2">cv. Nipponbare</strain>
    </source>
</reference>
<proteinExistence type="predicted"/>
<sequence>MWWSWMCLATGTYSLDDNGIGYLGLGRLPARRLVGHEARDGGGWGARAWPGEVAPLLGMQAKPKRCRPRMSCGGDLSGRKGR</sequence>